<organism evidence="4 5">
    <name type="scientific">Gigaspora margarita</name>
    <dbReference type="NCBI Taxonomy" id="4874"/>
    <lineage>
        <taxon>Eukaryota</taxon>
        <taxon>Fungi</taxon>
        <taxon>Fungi incertae sedis</taxon>
        <taxon>Mucoromycota</taxon>
        <taxon>Glomeromycotina</taxon>
        <taxon>Glomeromycetes</taxon>
        <taxon>Diversisporales</taxon>
        <taxon>Gigasporaceae</taxon>
        <taxon>Gigaspora</taxon>
    </lineage>
</organism>
<dbReference type="Gene3D" id="1.10.510.10">
    <property type="entry name" value="Transferase(Phosphotransferase) domain 1"/>
    <property type="match status" value="1"/>
</dbReference>
<accession>A0A8H4A863</accession>
<dbReference type="PROSITE" id="PS50011">
    <property type="entry name" value="PROTEIN_KINASE_DOM"/>
    <property type="match status" value="1"/>
</dbReference>
<keyword evidence="4" id="KW-0418">Kinase</keyword>
<comment type="caution">
    <text evidence="4">The sequence shown here is derived from an EMBL/GenBank/DDBJ whole genome shotgun (WGS) entry which is preliminary data.</text>
</comment>
<dbReference type="PANTHER" id="PTHR44329">
    <property type="entry name" value="SERINE/THREONINE-PROTEIN KINASE TNNI3K-RELATED"/>
    <property type="match status" value="1"/>
</dbReference>
<name>A0A8H4A863_GIGMA</name>
<dbReference type="GO" id="GO:0097527">
    <property type="term" value="P:necroptotic signaling pathway"/>
    <property type="evidence" value="ECO:0007669"/>
    <property type="project" value="TreeGrafter"/>
</dbReference>
<dbReference type="AlphaFoldDB" id="A0A8H4A863"/>
<dbReference type="PANTHER" id="PTHR44329:SF298">
    <property type="entry name" value="MIXED LINEAGE KINASE DOMAIN-LIKE PROTEIN"/>
    <property type="match status" value="1"/>
</dbReference>
<dbReference type="GO" id="GO:0005524">
    <property type="term" value="F:ATP binding"/>
    <property type="evidence" value="ECO:0007669"/>
    <property type="project" value="UniProtKB-KW"/>
</dbReference>
<proteinExistence type="predicted"/>
<keyword evidence="5" id="KW-1185">Reference proteome</keyword>
<dbReference type="GO" id="GO:0004672">
    <property type="term" value="F:protein kinase activity"/>
    <property type="evidence" value="ECO:0007669"/>
    <property type="project" value="InterPro"/>
</dbReference>
<dbReference type="SUPFAM" id="SSF56112">
    <property type="entry name" value="Protein kinase-like (PK-like)"/>
    <property type="match status" value="1"/>
</dbReference>
<keyword evidence="2" id="KW-0067">ATP-binding</keyword>
<dbReference type="InterPro" id="IPR000719">
    <property type="entry name" value="Prot_kinase_dom"/>
</dbReference>
<dbReference type="InterPro" id="IPR051681">
    <property type="entry name" value="Ser/Thr_Kinases-Pseudokinases"/>
</dbReference>
<reference evidence="4 5" key="1">
    <citation type="journal article" date="2019" name="Environ. Microbiol.">
        <title>At the nexus of three kingdoms: the genome of the mycorrhizal fungus Gigaspora margarita provides insights into plant, endobacterial and fungal interactions.</title>
        <authorList>
            <person name="Venice F."/>
            <person name="Ghignone S."/>
            <person name="Salvioli di Fossalunga A."/>
            <person name="Amselem J."/>
            <person name="Novero M."/>
            <person name="Xianan X."/>
            <person name="Sedzielewska Toro K."/>
            <person name="Morin E."/>
            <person name="Lipzen A."/>
            <person name="Grigoriev I.V."/>
            <person name="Henrissat B."/>
            <person name="Martin F.M."/>
            <person name="Bonfante P."/>
        </authorList>
    </citation>
    <scope>NUCLEOTIDE SEQUENCE [LARGE SCALE GENOMIC DNA]</scope>
    <source>
        <strain evidence="4 5">BEG34</strain>
    </source>
</reference>
<dbReference type="InterPro" id="IPR001245">
    <property type="entry name" value="Ser-Thr/Tyr_kinase_cat_dom"/>
</dbReference>
<evidence type="ECO:0000256" key="1">
    <source>
        <dbReference type="ARBA" id="ARBA00022741"/>
    </source>
</evidence>
<evidence type="ECO:0000313" key="4">
    <source>
        <dbReference type="EMBL" id="KAF0449002.1"/>
    </source>
</evidence>
<dbReference type="PRINTS" id="PR00109">
    <property type="entry name" value="TYRKINASE"/>
</dbReference>
<dbReference type="Pfam" id="PF07714">
    <property type="entry name" value="PK_Tyr_Ser-Thr"/>
    <property type="match status" value="1"/>
</dbReference>
<evidence type="ECO:0000313" key="5">
    <source>
        <dbReference type="Proteomes" id="UP000439903"/>
    </source>
</evidence>
<sequence length="193" mass="22542">MILEYADKDLRGYLSENFKNLQLVDKFRMAEEIAQGLLFLHAKNIVHCDLNSKNVLVHNKQIKITDFGMSRQINEVSIPSCSEVKCMPAYIDPRCLKDSKYDKKSDIYSLGVILWEISSGQPPFKLLTSYEIFWNIQVLDEFREIPAANTPLQYVELYKKCWDKDPRIRPEMPLIIKTLNELQFQIHLSISNL</sequence>
<gene>
    <name evidence="4" type="ORF">F8M41_002596</name>
</gene>
<dbReference type="EMBL" id="WTPW01001222">
    <property type="protein sequence ID" value="KAF0449002.1"/>
    <property type="molecule type" value="Genomic_DNA"/>
</dbReference>
<evidence type="ECO:0000256" key="2">
    <source>
        <dbReference type="ARBA" id="ARBA00022840"/>
    </source>
</evidence>
<evidence type="ECO:0000259" key="3">
    <source>
        <dbReference type="PROSITE" id="PS50011"/>
    </source>
</evidence>
<protein>
    <submittedName>
        <fullName evidence="4">Kinase-like protein</fullName>
    </submittedName>
</protein>
<dbReference type="InterPro" id="IPR011009">
    <property type="entry name" value="Kinase-like_dom_sf"/>
</dbReference>
<dbReference type="OrthoDB" id="4062651at2759"/>
<keyword evidence="1" id="KW-0547">Nucleotide-binding</keyword>
<dbReference type="Proteomes" id="UP000439903">
    <property type="component" value="Unassembled WGS sequence"/>
</dbReference>
<keyword evidence="4" id="KW-0808">Transferase</keyword>
<feature type="domain" description="Protein kinase" evidence="3">
    <location>
        <begin position="1"/>
        <end position="190"/>
    </location>
</feature>